<protein>
    <recommendedName>
        <fullName evidence="9">Protein Asterix</fullName>
    </recommendedName>
</protein>
<evidence type="ECO:0000313" key="7">
    <source>
        <dbReference type="EMBL" id="KAF0915043.1"/>
    </source>
</evidence>
<dbReference type="EMBL" id="SPHZ02000006">
    <property type="protein sequence ID" value="KAF0915043.1"/>
    <property type="molecule type" value="Genomic_DNA"/>
</dbReference>
<dbReference type="OrthoDB" id="284718at2759"/>
<evidence type="ECO:0000256" key="3">
    <source>
        <dbReference type="ARBA" id="ARBA00022692"/>
    </source>
</evidence>
<dbReference type="GO" id="GO:0005789">
    <property type="term" value="C:endoplasmic reticulum membrane"/>
    <property type="evidence" value="ECO:0007669"/>
    <property type="project" value="InterPro"/>
</dbReference>
<dbReference type="GO" id="GO:0045048">
    <property type="term" value="P:protein insertion into ER membrane"/>
    <property type="evidence" value="ECO:0007669"/>
    <property type="project" value="InterPro"/>
</dbReference>
<proteinExistence type="inferred from homology"/>
<keyword evidence="5" id="KW-0472">Membrane</keyword>
<comment type="subcellular location">
    <subcellularLocation>
        <location evidence="1">Membrane</location>
    </subcellularLocation>
</comment>
<dbReference type="GO" id="GO:0044183">
    <property type="term" value="F:protein folding chaperone"/>
    <property type="evidence" value="ECO:0007669"/>
    <property type="project" value="InterPro"/>
</dbReference>
<organism evidence="7 8">
    <name type="scientific">Oryza meyeriana var. granulata</name>
    <dbReference type="NCBI Taxonomy" id="110450"/>
    <lineage>
        <taxon>Eukaryota</taxon>
        <taxon>Viridiplantae</taxon>
        <taxon>Streptophyta</taxon>
        <taxon>Embryophyta</taxon>
        <taxon>Tracheophyta</taxon>
        <taxon>Spermatophyta</taxon>
        <taxon>Magnoliopsida</taxon>
        <taxon>Liliopsida</taxon>
        <taxon>Poales</taxon>
        <taxon>Poaceae</taxon>
        <taxon>BOP clade</taxon>
        <taxon>Oryzoideae</taxon>
        <taxon>Oryzeae</taxon>
        <taxon>Oryzinae</taxon>
        <taxon>Oryza</taxon>
        <taxon>Oryza meyeriana</taxon>
    </lineage>
</organism>
<sequence length="225" mass="24725">MFLNSPALQHAQAAEASGKNKARIVSYGAILVQKATANATHIYLVWIISSSVQPKLPKQACNRAESQQSQGAYQIRDAGGDEARRRCYSELPRVLSAPRLAQGVRVFELASKREGERSGRQKKKQQQRGRTRQCELEEATSSGSGSAGGSDPRQPSTARQYTPPNLSPQDLPIDYAGFLAVVFGVLGVMLRYKVCSWIAIIFCAQSLANMKNFENDLKQLSMAFM</sequence>
<dbReference type="Pfam" id="PF03669">
    <property type="entry name" value="ASTER"/>
    <property type="match status" value="1"/>
</dbReference>
<evidence type="ECO:0000256" key="1">
    <source>
        <dbReference type="ARBA" id="ARBA00004370"/>
    </source>
</evidence>
<keyword evidence="3" id="KW-0812">Transmembrane</keyword>
<name>A0A6G1DTQ6_9ORYZ</name>
<comment type="similarity">
    <text evidence="2">Belongs to the Asterix family.</text>
</comment>
<dbReference type="Proteomes" id="UP000479710">
    <property type="component" value="Unassembled WGS sequence"/>
</dbReference>
<reference evidence="7 8" key="1">
    <citation type="submission" date="2019-11" db="EMBL/GenBank/DDBJ databases">
        <title>Whole genome sequence of Oryza granulata.</title>
        <authorList>
            <person name="Li W."/>
        </authorList>
    </citation>
    <scope>NUCLEOTIDE SEQUENCE [LARGE SCALE GENOMIC DNA]</scope>
    <source>
        <strain evidence="8">cv. Menghai</strain>
        <tissue evidence="7">Leaf</tissue>
    </source>
</reference>
<evidence type="ECO:0000256" key="6">
    <source>
        <dbReference type="SAM" id="MobiDB-lite"/>
    </source>
</evidence>
<evidence type="ECO:0000256" key="2">
    <source>
        <dbReference type="ARBA" id="ARBA00009066"/>
    </source>
</evidence>
<dbReference type="InterPro" id="IPR005351">
    <property type="entry name" value="ASTER"/>
</dbReference>
<feature type="region of interest" description="Disordered" evidence="6">
    <location>
        <begin position="112"/>
        <end position="165"/>
    </location>
</feature>
<evidence type="ECO:0000256" key="4">
    <source>
        <dbReference type="ARBA" id="ARBA00022989"/>
    </source>
</evidence>
<dbReference type="AlphaFoldDB" id="A0A6G1DTQ6"/>
<accession>A0A6G1DTQ6</accession>
<evidence type="ECO:0000256" key="5">
    <source>
        <dbReference type="ARBA" id="ARBA00023136"/>
    </source>
</evidence>
<keyword evidence="4" id="KW-1133">Transmembrane helix</keyword>
<keyword evidence="8" id="KW-1185">Reference proteome</keyword>
<dbReference type="PANTHER" id="PTHR13193:SF0">
    <property type="entry name" value="PAT COMPLEX SUBUNIT ASTERIX"/>
    <property type="match status" value="1"/>
</dbReference>
<dbReference type="PANTHER" id="PTHR13193">
    <property type="entry name" value="CGI-140"/>
    <property type="match status" value="1"/>
</dbReference>
<evidence type="ECO:0008006" key="9">
    <source>
        <dbReference type="Google" id="ProtNLM"/>
    </source>
</evidence>
<feature type="compositionally biased region" description="Basic residues" evidence="6">
    <location>
        <begin position="120"/>
        <end position="131"/>
    </location>
</feature>
<feature type="compositionally biased region" description="Polar residues" evidence="6">
    <location>
        <begin position="153"/>
        <end position="165"/>
    </location>
</feature>
<comment type="caution">
    <text evidence="7">The sequence shown here is derived from an EMBL/GenBank/DDBJ whole genome shotgun (WGS) entry which is preliminary data.</text>
</comment>
<evidence type="ECO:0000313" key="8">
    <source>
        <dbReference type="Proteomes" id="UP000479710"/>
    </source>
</evidence>
<gene>
    <name evidence="7" type="ORF">E2562_033171</name>
</gene>